<dbReference type="VEuPathDB" id="TrichDB:TVAGG3_0043320"/>
<evidence type="ECO:0000313" key="2">
    <source>
        <dbReference type="EMBL" id="EAY10597.1"/>
    </source>
</evidence>
<proteinExistence type="predicted"/>
<gene>
    <name evidence="2" type="ORF">TVAG_281970</name>
</gene>
<dbReference type="InterPro" id="IPR006594">
    <property type="entry name" value="LisH"/>
</dbReference>
<reference evidence="2" key="1">
    <citation type="submission" date="2006-10" db="EMBL/GenBank/DDBJ databases">
        <authorList>
            <person name="Amadeo P."/>
            <person name="Zhao Q."/>
            <person name="Wortman J."/>
            <person name="Fraser-Liggett C."/>
            <person name="Carlton J."/>
        </authorList>
    </citation>
    <scope>NUCLEOTIDE SEQUENCE</scope>
    <source>
        <strain evidence="2">G3</strain>
    </source>
</reference>
<keyword evidence="3" id="KW-1185">Reference proteome</keyword>
<dbReference type="KEGG" id="tva:4768532"/>
<dbReference type="AlphaFoldDB" id="A2E9R2"/>
<dbReference type="Proteomes" id="UP000001542">
    <property type="component" value="Unassembled WGS sequence"/>
</dbReference>
<evidence type="ECO:0000256" key="1">
    <source>
        <dbReference type="SAM" id="MobiDB-lite"/>
    </source>
</evidence>
<dbReference type="RefSeq" id="XP_001322820.1">
    <property type="nucleotide sequence ID" value="XM_001322785.1"/>
</dbReference>
<protein>
    <submittedName>
        <fullName evidence="2">Uncharacterized protein</fullName>
    </submittedName>
</protein>
<feature type="region of interest" description="Disordered" evidence="1">
    <location>
        <begin position="113"/>
        <end position="139"/>
    </location>
</feature>
<dbReference type="PROSITE" id="PS50896">
    <property type="entry name" value="LISH"/>
    <property type="match status" value="1"/>
</dbReference>
<name>A2E9R2_TRIV3</name>
<sequence>MSNELNVPDEVKEQINMKLVENGTMESIEQEIKAAMKTAAREIRNNKTESELEYAPLKNMSEGETDAFKAVVKFLEEKGLKFSLATLLEEAGLQKPDTGSILDVCEYLTAVKKNTSSNNSDKEGDDSDSDIVVVPAKQE</sequence>
<dbReference type="EMBL" id="DS113335">
    <property type="protein sequence ID" value="EAY10597.1"/>
    <property type="molecule type" value="Genomic_DNA"/>
</dbReference>
<dbReference type="VEuPathDB" id="TrichDB:TVAG_281970"/>
<accession>A2E9R2</accession>
<dbReference type="InParanoid" id="A2E9R2"/>
<reference evidence="2" key="2">
    <citation type="journal article" date="2007" name="Science">
        <title>Draft genome sequence of the sexually transmitted pathogen Trichomonas vaginalis.</title>
        <authorList>
            <person name="Carlton J.M."/>
            <person name="Hirt R.P."/>
            <person name="Silva J.C."/>
            <person name="Delcher A.L."/>
            <person name="Schatz M."/>
            <person name="Zhao Q."/>
            <person name="Wortman J.R."/>
            <person name="Bidwell S.L."/>
            <person name="Alsmark U.C.M."/>
            <person name="Besteiro S."/>
            <person name="Sicheritz-Ponten T."/>
            <person name="Noel C.J."/>
            <person name="Dacks J.B."/>
            <person name="Foster P.G."/>
            <person name="Simillion C."/>
            <person name="Van de Peer Y."/>
            <person name="Miranda-Saavedra D."/>
            <person name="Barton G.J."/>
            <person name="Westrop G.D."/>
            <person name="Mueller S."/>
            <person name="Dessi D."/>
            <person name="Fiori P.L."/>
            <person name="Ren Q."/>
            <person name="Paulsen I."/>
            <person name="Zhang H."/>
            <person name="Bastida-Corcuera F.D."/>
            <person name="Simoes-Barbosa A."/>
            <person name="Brown M.T."/>
            <person name="Hayes R.D."/>
            <person name="Mukherjee M."/>
            <person name="Okumura C.Y."/>
            <person name="Schneider R."/>
            <person name="Smith A.J."/>
            <person name="Vanacova S."/>
            <person name="Villalvazo M."/>
            <person name="Haas B.J."/>
            <person name="Pertea M."/>
            <person name="Feldblyum T.V."/>
            <person name="Utterback T.R."/>
            <person name="Shu C.L."/>
            <person name="Osoegawa K."/>
            <person name="de Jong P.J."/>
            <person name="Hrdy I."/>
            <person name="Horvathova L."/>
            <person name="Zubacova Z."/>
            <person name="Dolezal P."/>
            <person name="Malik S.B."/>
            <person name="Logsdon J.M. Jr."/>
            <person name="Henze K."/>
            <person name="Gupta A."/>
            <person name="Wang C.C."/>
            <person name="Dunne R.L."/>
            <person name="Upcroft J.A."/>
            <person name="Upcroft P."/>
            <person name="White O."/>
            <person name="Salzberg S.L."/>
            <person name="Tang P."/>
            <person name="Chiu C.-H."/>
            <person name="Lee Y.-S."/>
            <person name="Embley T.M."/>
            <person name="Coombs G.H."/>
            <person name="Mottram J.C."/>
            <person name="Tachezy J."/>
            <person name="Fraser-Liggett C.M."/>
            <person name="Johnson P.J."/>
        </authorList>
    </citation>
    <scope>NUCLEOTIDE SEQUENCE [LARGE SCALE GENOMIC DNA]</scope>
    <source>
        <strain evidence="2">G3</strain>
    </source>
</reference>
<organism evidence="2 3">
    <name type="scientific">Trichomonas vaginalis (strain ATCC PRA-98 / G3)</name>
    <dbReference type="NCBI Taxonomy" id="412133"/>
    <lineage>
        <taxon>Eukaryota</taxon>
        <taxon>Metamonada</taxon>
        <taxon>Parabasalia</taxon>
        <taxon>Trichomonadida</taxon>
        <taxon>Trichomonadidae</taxon>
        <taxon>Trichomonas</taxon>
    </lineage>
</organism>
<evidence type="ECO:0000313" key="3">
    <source>
        <dbReference type="Proteomes" id="UP000001542"/>
    </source>
</evidence>